<dbReference type="Proteomes" id="UP001152795">
    <property type="component" value="Unassembled WGS sequence"/>
</dbReference>
<dbReference type="GO" id="GO:0009378">
    <property type="term" value="F:four-way junction helicase activity"/>
    <property type="evidence" value="ECO:0007669"/>
    <property type="project" value="TreeGrafter"/>
</dbReference>
<gene>
    <name evidence="4" type="ORF">PACLA_8A030480</name>
</gene>
<dbReference type="EC" id="5.6.2.4" evidence="3"/>
<sequence>MNEKWREMLQSSIYHERLFAVVTDEAHVIPKWGFGNSKEKLIAFRECFGRLGELRSLIPDCTPILALTATAAQKTKEEIVTSLSFRTDHYEIIVSPDRPKIYLYRAKVQYVLHYGLPRNVEDFLQEIERGGRDGKSAMAILLFRGKHLRKCDTSIKNYSNGDNVECLRTHILSEFFQIKHDSVRHDCCLLCHEKCHCNGDNPCDKQIPINLHKNRPESNSKTLWKKRKVMADEIKLLEELLNDYQQKLITCNITYMCAEVFGDFDVHIDEKYTNMAKTSQAVSGDGFYDLDFGGIYAEYHEESESSESECEFP</sequence>
<protein>
    <recommendedName>
        <fullName evidence="3">DNA 3'-5' helicase</fullName>
        <ecNumber evidence="3">5.6.2.4</ecNumber>
    </recommendedName>
</protein>
<dbReference type="OrthoDB" id="5959447at2759"/>
<comment type="catalytic activity">
    <reaction evidence="2">
        <text>Couples ATP hydrolysis with the unwinding of duplex DNA by translocating in the 3'-5' direction.</text>
        <dbReference type="EC" id="5.6.2.4"/>
    </reaction>
</comment>
<evidence type="ECO:0000256" key="1">
    <source>
        <dbReference type="ARBA" id="ARBA00005446"/>
    </source>
</evidence>
<dbReference type="Gene3D" id="3.40.50.300">
    <property type="entry name" value="P-loop containing nucleotide triphosphate hydrolases"/>
    <property type="match status" value="1"/>
</dbReference>
<proteinExistence type="inferred from homology"/>
<keyword evidence="5" id="KW-1185">Reference proteome</keyword>
<dbReference type="PANTHER" id="PTHR13710:SF120">
    <property type="entry name" value="BIFUNCTIONAL 3'-5' EXONUCLEASE_ATP-DEPENDENT HELICASE WRN"/>
    <property type="match status" value="1"/>
</dbReference>
<comment type="caution">
    <text evidence="4">The sequence shown here is derived from an EMBL/GenBank/DDBJ whole genome shotgun (WGS) entry which is preliminary data.</text>
</comment>
<keyword evidence="4" id="KW-0067">ATP-binding</keyword>
<keyword evidence="4" id="KW-0378">Hydrolase</keyword>
<dbReference type="GO" id="GO:0005694">
    <property type="term" value="C:chromosome"/>
    <property type="evidence" value="ECO:0007669"/>
    <property type="project" value="TreeGrafter"/>
</dbReference>
<dbReference type="PROSITE" id="PS51192">
    <property type="entry name" value="HELICASE_ATP_BIND_1"/>
    <property type="match status" value="1"/>
</dbReference>
<evidence type="ECO:0000256" key="3">
    <source>
        <dbReference type="ARBA" id="ARBA00034808"/>
    </source>
</evidence>
<dbReference type="SUPFAM" id="SSF52540">
    <property type="entry name" value="P-loop containing nucleoside triphosphate hydrolases"/>
    <property type="match status" value="1"/>
</dbReference>
<dbReference type="GO" id="GO:0043138">
    <property type="term" value="F:3'-5' DNA helicase activity"/>
    <property type="evidence" value="ECO:0007669"/>
    <property type="project" value="UniProtKB-EC"/>
</dbReference>
<dbReference type="InterPro" id="IPR027417">
    <property type="entry name" value="P-loop_NTPase"/>
</dbReference>
<dbReference type="PROSITE" id="PS51194">
    <property type="entry name" value="HELICASE_CTER"/>
    <property type="match status" value="1"/>
</dbReference>
<evidence type="ECO:0000313" key="5">
    <source>
        <dbReference type="Proteomes" id="UP001152795"/>
    </source>
</evidence>
<dbReference type="PANTHER" id="PTHR13710">
    <property type="entry name" value="DNA HELICASE RECQ FAMILY MEMBER"/>
    <property type="match status" value="1"/>
</dbReference>
<dbReference type="EMBL" id="CACRXK020000224">
    <property type="protein sequence ID" value="CAB3979744.1"/>
    <property type="molecule type" value="Genomic_DNA"/>
</dbReference>
<evidence type="ECO:0000313" key="4">
    <source>
        <dbReference type="EMBL" id="CAB3979744.1"/>
    </source>
</evidence>
<dbReference type="GO" id="GO:0005634">
    <property type="term" value="C:nucleus"/>
    <property type="evidence" value="ECO:0007669"/>
    <property type="project" value="TreeGrafter"/>
</dbReference>
<dbReference type="GO" id="GO:0000724">
    <property type="term" value="P:double-strand break repair via homologous recombination"/>
    <property type="evidence" value="ECO:0007669"/>
    <property type="project" value="TreeGrafter"/>
</dbReference>
<dbReference type="AlphaFoldDB" id="A0A7D9HAF1"/>
<dbReference type="InterPro" id="IPR001650">
    <property type="entry name" value="Helicase_C-like"/>
</dbReference>
<evidence type="ECO:0000256" key="2">
    <source>
        <dbReference type="ARBA" id="ARBA00034617"/>
    </source>
</evidence>
<accession>A0A7D9HAF1</accession>
<comment type="similarity">
    <text evidence="1">Belongs to the helicase family. RecQ subfamily.</text>
</comment>
<keyword evidence="4" id="KW-0547">Nucleotide-binding</keyword>
<organism evidence="4 5">
    <name type="scientific">Paramuricea clavata</name>
    <name type="common">Red gorgonian</name>
    <name type="synonym">Violescent sea-whip</name>
    <dbReference type="NCBI Taxonomy" id="317549"/>
    <lineage>
        <taxon>Eukaryota</taxon>
        <taxon>Metazoa</taxon>
        <taxon>Cnidaria</taxon>
        <taxon>Anthozoa</taxon>
        <taxon>Octocorallia</taxon>
        <taxon>Malacalcyonacea</taxon>
        <taxon>Plexauridae</taxon>
        <taxon>Paramuricea</taxon>
    </lineage>
</organism>
<dbReference type="GO" id="GO:0005737">
    <property type="term" value="C:cytoplasm"/>
    <property type="evidence" value="ECO:0007669"/>
    <property type="project" value="TreeGrafter"/>
</dbReference>
<name>A0A7D9HAF1_PARCT</name>
<reference evidence="4" key="1">
    <citation type="submission" date="2020-04" db="EMBL/GenBank/DDBJ databases">
        <authorList>
            <person name="Alioto T."/>
            <person name="Alioto T."/>
            <person name="Gomez Garrido J."/>
        </authorList>
    </citation>
    <scope>NUCLEOTIDE SEQUENCE</scope>
    <source>
        <strain evidence="4">A484AB</strain>
    </source>
</reference>
<dbReference type="InterPro" id="IPR014001">
    <property type="entry name" value="Helicase_ATP-bd"/>
</dbReference>
<keyword evidence="4" id="KW-0347">Helicase</keyword>